<reference evidence="3" key="2">
    <citation type="journal article" date="2021" name="Sci. Rep.">
        <title>The distribution of antibiotic resistance genes in chicken gut microbiota commensals.</title>
        <authorList>
            <person name="Juricova H."/>
            <person name="Matiasovicova J."/>
            <person name="Kubasova T."/>
            <person name="Cejkova D."/>
            <person name="Rychlik I."/>
        </authorList>
    </citation>
    <scope>NUCLEOTIDE SEQUENCE</scope>
    <source>
        <strain evidence="3">An582</strain>
    </source>
</reference>
<dbReference type="Gene3D" id="3.40.50.300">
    <property type="entry name" value="P-loop containing nucleotide triphosphate hydrolases"/>
    <property type="match status" value="1"/>
</dbReference>
<evidence type="ECO:0000313" key="4">
    <source>
        <dbReference type="Proteomes" id="UP000705508"/>
    </source>
</evidence>
<evidence type="ECO:0000313" key="3">
    <source>
        <dbReference type="EMBL" id="MBM6948233.1"/>
    </source>
</evidence>
<dbReference type="Proteomes" id="UP000705508">
    <property type="component" value="Unassembled WGS sequence"/>
</dbReference>
<protein>
    <submittedName>
        <fullName evidence="3">ATP-binding protein</fullName>
    </submittedName>
</protein>
<dbReference type="SUPFAM" id="SSF52540">
    <property type="entry name" value="P-loop containing nucleoside triphosphate hydrolases"/>
    <property type="match status" value="1"/>
</dbReference>
<comment type="caution">
    <text evidence="3">The sequence shown here is derived from an EMBL/GenBank/DDBJ whole genome shotgun (WGS) entry which is preliminary data.</text>
</comment>
<evidence type="ECO:0000259" key="2">
    <source>
        <dbReference type="Pfam" id="PF03008"/>
    </source>
</evidence>
<dbReference type="AlphaFoldDB" id="A0A939BGH5"/>
<feature type="domain" description="ATPase" evidence="1">
    <location>
        <begin position="5"/>
        <end position="207"/>
    </location>
</feature>
<dbReference type="InterPro" id="IPR027417">
    <property type="entry name" value="P-loop_NTPase"/>
</dbReference>
<dbReference type="PANTHER" id="PTHR34704:SF1">
    <property type="entry name" value="ATPASE"/>
    <property type="match status" value="1"/>
</dbReference>
<reference evidence="3" key="1">
    <citation type="submission" date="2020-08" db="EMBL/GenBank/DDBJ databases">
        <authorList>
            <person name="Cejkova D."/>
            <person name="Kubasova T."/>
            <person name="Jahodarova E."/>
            <person name="Rychlik I."/>
        </authorList>
    </citation>
    <scope>NUCLEOTIDE SEQUENCE</scope>
    <source>
        <strain evidence="3">An582</strain>
    </source>
</reference>
<evidence type="ECO:0000259" key="1">
    <source>
        <dbReference type="Pfam" id="PF01637"/>
    </source>
</evidence>
<accession>A0A939BGH5</accession>
<sequence>MVERFIGRKEELKKLNELYETEGFHMAVIYGRRRIGKSTLLTKFIQDKKAVYYVATKVGSRRNTELLSKEVMAVLAPAMAQVSFHELEDVLSFVSAQISDEKIVFIIDEIPYWAEKDESVLSVFQKYADGDWAKKNMLFIVCGSSLSFMEDKVLSEKSPLFGRRTIQIRLEPFDYLESAEFVPGYSNEDKAVCYGITGGVAKYLSMLDDSRSLDENITEQFFTKTGYLYDEARNLLAQEFSDTAIVNNIIEQIASGETALNIIADKIHEKEATVLYSLNKLISVGLVEKRHCITEEKNRKKTQYILKDQMFRFWYAFVPAAASSVEIGKGDVYYNKIVRPQLHTFMGNVFEEMCRYYILREGLDGNLNCFVTQVGTWWGTEIIENDAGQKKIQSADVDVVGLAPSERAMIVGECKFRNEKTGRDVLETLVRRSRAIPSHYRIVQYLLFSRGGFTGWYEKEAPEDVRTFSLDDLYRK</sequence>
<organism evidence="3 4">
    <name type="scientific">Mordavella massiliensis</name>
    <dbReference type="NCBI Taxonomy" id="1871024"/>
    <lineage>
        <taxon>Bacteria</taxon>
        <taxon>Bacillati</taxon>
        <taxon>Bacillota</taxon>
        <taxon>Clostridia</taxon>
        <taxon>Eubacteriales</taxon>
        <taxon>Clostridiaceae</taxon>
        <taxon>Mordavella</taxon>
    </lineage>
</organism>
<dbReference type="EMBL" id="JACJKS010000006">
    <property type="protein sequence ID" value="MBM6948233.1"/>
    <property type="molecule type" value="Genomic_DNA"/>
</dbReference>
<dbReference type="InterPro" id="IPR004256">
    <property type="entry name" value="DUF234"/>
</dbReference>
<keyword evidence="3" id="KW-0547">Nucleotide-binding</keyword>
<dbReference type="InterPro" id="IPR011579">
    <property type="entry name" value="ATPase_dom"/>
</dbReference>
<keyword evidence="3" id="KW-0067">ATP-binding</keyword>
<name>A0A939BGH5_9CLOT</name>
<dbReference type="GO" id="GO:0005524">
    <property type="term" value="F:ATP binding"/>
    <property type="evidence" value="ECO:0007669"/>
    <property type="project" value="UniProtKB-KW"/>
</dbReference>
<proteinExistence type="predicted"/>
<feature type="domain" description="DUF234" evidence="2">
    <location>
        <begin position="314"/>
        <end position="420"/>
    </location>
</feature>
<dbReference type="Pfam" id="PF01637">
    <property type="entry name" value="ATPase_2"/>
    <property type="match status" value="1"/>
</dbReference>
<dbReference type="Pfam" id="PF03008">
    <property type="entry name" value="DUF234"/>
    <property type="match status" value="1"/>
</dbReference>
<gene>
    <name evidence="3" type="ORF">H6A20_06125</name>
</gene>
<dbReference type="PANTHER" id="PTHR34704">
    <property type="entry name" value="ATPASE"/>
    <property type="match status" value="1"/>
</dbReference>